<accession>A0A1H9EHZ8</accession>
<evidence type="ECO:0000313" key="1">
    <source>
        <dbReference type="EMBL" id="SEQ25386.1"/>
    </source>
</evidence>
<reference evidence="1 2" key="1">
    <citation type="submission" date="2016-10" db="EMBL/GenBank/DDBJ databases">
        <authorList>
            <person name="de Groot N.N."/>
        </authorList>
    </citation>
    <scope>NUCLEOTIDE SEQUENCE [LARGE SCALE GENOMIC DNA]</scope>
    <source>
        <strain evidence="1 2">B25</strain>
    </source>
</reference>
<evidence type="ECO:0000313" key="2">
    <source>
        <dbReference type="Proteomes" id="UP000182360"/>
    </source>
</evidence>
<dbReference type="AlphaFoldDB" id="A0A1H9EHZ8"/>
<keyword evidence="2" id="KW-1185">Reference proteome</keyword>
<dbReference type="RefSeq" id="WP_074642292.1">
    <property type="nucleotide sequence ID" value="NZ_FOFU01000003.1"/>
</dbReference>
<organism evidence="1 2">
    <name type="scientific">Treponema bryantii</name>
    <dbReference type="NCBI Taxonomy" id="163"/>
    <lineage>
        <taxon>Bacteria</taxon>
        <taxon>Pseudomonadati</taxon>
        <taxon>Spirochaetota</taxon>
        <taxon>Spirochaetia</taxon>
        <taxon>Spirochaetales</taxon>
        <taxon>Treponemataceae</taxon>
        <taxon>Treponema</taxon>
    </lineage>
</organism>
<dbReference type="EMBL" id="FOFU01000003">
    <property type="protein sequence ID" value="SEQ25386.1"/>
    <property type="molecule type" value="Genomic_DNA"/>
</dbReference>
<proteinExistence type="predicted"/>
<dbReference type="Pfam" id="PF12669">
    <property type="entry name" value="FeoB_associated"/>
    <property type="match status" value="1"/>
</dbReference>
<gene>
    <name evidence="1" type="ORF">SAMN04487977_103171</name>
</gene>
<name>A0A1H9EHZ8_9SPIR</name>
<sequence length="49" mass="4899">MGTLIVGLILIAVVACVITSMVKAKRAGRSHCSCGSSCSSCGGACHCKK</sequence>
<dbReference type="Proteomes" id="UP000182360">
    <property type="component" value="Unassembled WGS sequence"/>
</dbReference>
<protein>
    <submittedName>
        <fullName evidence="1">Virus attachment protein p12 family protein</fullName>
    </submittedName>
</protein>